<dbReference type="Proteomes" id="UP000297407">
    <property type="component" value="Unassembled WGS sequence"/>
</dbReference>
<organism evidence="3 4">
    <name type="scientific">Flavobacterium humi</name>
    <dbReference type="NCBI Taxonomy" id="2562683"/>
    <lineage>
        <taxon>Bacteria</taxon>
        <taxon>Pseudomonadati</taxon>
        <taxon>Bacteroidota</taxon>
        <taxon>Flavobacteriia</taxon>
        <taxon>Flavobacteriales</taxon>
        <taxon>Flavobacteriaceae</taxon>
        <taxon>Flavobacterium</taxon>
    </lineage>
</organism>
<accession>A0A4Z0LBB1</accession>
<keyword evidence="1" id="KW-0732">Signal</keyword>
<sequence length="278" mass="31375">MKKITLLFIVVLCSHFAVAQKKEKVKGSKIVTVEKHDVGLFDQIEIEDNVEVFMTKGDKGGIEIETDDNLHQAIDYKVYGSVLRLNTNKDISGFKKLEIRVTYTDSLKLIMVKHEARLNLISEMQLNNITIKTYDYSKTFANVNSPNFTLLANDKSKIELNLKGQDSFVEMSKNAEIKALISSNKLKFDMYQKSIAVIEGDINEMKLRLDNNAKYTGKNLSSKILNLTTEGYTDCSVNTNGSLSITALGKSEIYIYGEPKIELKKFGDDAVLYKKSKQ</sequence>
<proteinExistence type="predicted"/>
<feature type="domain" description="Putative auto-transporter adhesin head GIN" evidence="2">
    <location>
        <begin position="41"/>
        <end position="259"/>
    </location>
</feature>
<evidence type="ECO:0000256" key="1">
    <source>
        <dbReference type="SAM" id="SignalP"/>
    </source>
</evidence>
<evidence type="ECO:0000313" key="4">
    <source>
        <dbReference type="Proteomes" id="UP000297407"/>
    </source>
</evidence>
<dbReference type="EMBL" id="SRLH01000002">
    <property type="protein sequence ID" value="TGD59128.1"/>
    <property type="molecule type" value="Genomic_DNA"/>
</dbReference>
<evidence type="ECO:0000259" key="2">
    <source>
        <dbReference type="Pfam" id="PF10988"/>
    </source>
</evidence>
<reference evidence="3 4" key="1">
    <citation type="submission" date="2019-04" db="EMBL/GenBank/DDBJ databases">
        <title>Flavobacterium sp. strain DS2-A Genome sequencing and assembly.</title>
        <authorList>
            <person name="Kim I."/>
        </authorList>
    </citation>
    <scope>NUCLEOTIDE SEQUENCE [LARGE SCALE GENOMIC DNA]</scope>
    <source>
        <strain evidence="3 4">DS2-A</strain>
    </source>
</reference>
<feature type="chain" id="PRO_5021228487" evidence="1">
    <location>
        <begin position="20"/>
        <end position="278"/>
    </location>
</feature>
<dbReference type="RefSeq" id="WP_135525438.1">
    <property type="nucleotide sequence ID" value="NZ_SRLH01000002.1"/>
</dbReference>
<evidence type="ECO:0000313" key="3">
    <source>
        <dbReference type="EMBL" id="TGD59128.1"/>
    </source>
</evidence>
<comment type="caution">
    <text evidence="3">The sequence shown here is derived from an EMBL/GenBank/DDBJ whole genome shotgun (WGS) entry which is preliminary data.</text>
</comment>
<name>A0A4Z0LBB1_9FLAO</name>
<keyword evidence="4" id="KW-1185">Reference proteome</keyword>
<gene>
    <name evidence="3" type="ORF">E4635_04555</name>
</gene>
<feature type="signal peptide" evidence="1">
    <location>
        <begin position="1"/>
        <end position="19"/>
    </location>
</feature>
<dbReference type="Gene3D" id="2.160.20.120">
    <property type="match status" value="1"/>
</dbReference>
<dbReference type="InterPro" id="IPR021255">
    <property type="entry name" value="DUF2807"/>
</dbReference>
<dbReference type="Pfam" id="PF10988">
    <property type="entry name" value="DUF2807"/>
    <property type="match status" value="1"/>
</dbReference>
<dbReference type="AlphaFoldDB" id="A0A4Z0LBB1"/>
<protein>
    <submittedName>
        <fullName evidence="3">DUF2807 domain-containing protein</fullName>
    </submittedName>
</protein>
<dbReference type="OrthoDB" id="1419485at2"/>